<proteinExistence type="predicted"/>
<comment type="caution">
    <text evidence="2">The sequence shown here is derived from an EMBL/GenBank/DDBJ whole genome shotgun (WGS) entry which is preliminary data.</text>
</comment>
<feature type="transmembrane region" description="Helical" evidence="1">
    <location>
        <begin position="12"/>
        <end position="33"/>
    </location>
</feature>
<evidence type="ECO:0000256" key="1">
    <source>
        <dbReference type="SAM" id="Phobius"/>
    </source>
</evidence>
<dbReference type="RefSeq" id="WP_109726196.1">
    <property type="nucleotide sequence ID" value="NZ_QGDI01000004.1"/>
</dbReference>
<accession>A0A315Y0C1</accession>
<reference evidence="2 3" key="1">
    <citation type="submission" date="2018-05" db="EMBL/GenBank/DDBJ databases">
        <title>The Hungate 1000. A catalogue of reference genomes from the rumen microbiome.</title>
        <authorList>
            <person name="Kelly W."/>
        </authorList>
    </citation>
    <scope>NUCLEOTIDE SEQUENCE [LARGE SCALE GENOMIC DNA]</scope>
    <source>
        <strain evidence="2 3">SAb67</strain>
    </source>
</reference>
<gene>
    <name evidence="2" type="ORF">IE37_01404</name>
</gene>
<dbReference type="Proteomes" id="UP000245720">
    <property type="component" value="Unassembled WGS sequence"/>
</dbReference>
<feature type="transmembrane region" description="Helical" evidence="1">
    <location>
        <begin position="77"/>
        <end position="95"/>
    </location>
</feature>
<evidence type="ECO:0000313" key="2">
    <source>
        <dbReference type="EMBL" id="PWJ13596.1"/>
    </source>
</evidence>
<sequence>MHERLNKGLKSCMIGNLMFLAFSIVCLIYYIVFSPDSVLSKILEITAYTCEIGGFALLIWGDWLISSSVRFRTIMKLMFTLYIIVESVMMILELNSFKYSFYKPYSLLLAIIHAAFSGFVCLAFIQLDPDNKKLELSVIICVAVIFAGMLGNIMGLRIYFSIMVNGIAYALLFFFILRLIKREDIEIDCHGDRARVAEYKTTFFDE</sequence>
<feature type="transmembrane region" description="Helical" evidence="1">
    <location>
        <begin position="45"/>
        <end position="65"/>
    </location>
</feature>
<feature type="transmembrane region" description="Helical" evidence="1">
    <location>
        <begin position="134"/>
        <end position="152"/>
    </location>
</feature>
<feature type="transmembrane region" description="Helical" evidence="1">
    <location>
        <begin position="107"/>
        <end position="127"/>
    </location>
</feature>
<dbReference type="EMBL" id="QGDI01000004">
    <property type="protein sequence ID" value="PWJ13596.1"/>
    <property type="molecule type" value="Genomic_DNA"/>
</dbReference>
<dbReference type="AlphaFoldDB" id="A0A315Y0C1"/>
<keyword evidence="1" id="KW-1133">Transmembrane helix</keyword>
<dbReference type="OrthoDB" id="1819753at2"/>
<keyword evidence="1" id="KW-0472">Membrane</keyword>
<protein>
    <submittedName>
        <fullName evidence="2">Uncharacterized protein</fullName>
    </submittedName>
</protein>
<evidence type="ECO:0000313" key="3">
    <source>
        <dbReference type="Proteomes" id="UP000245720"/>
    </source>
</evidence>
<feature type="transmembrane region" description="Helical" evidence="1">
    <location>
        <begin position="158"/>
        <end position="177"/>
    </location>
</feature>
<organism evidence="2 3">
    <name type="scientific">Ruminococcus flavefaciens</name>
    <dbReference type="NCBI Taxonomy" id="1265"/>
    <lineage>
        <taxon>Bacteria</taxon>
        <taxon>Bacillati</taxon>
        <taxon>Bacillota</taxon>
        <taxon>Clostridia</taxon>
        <taxon>Eubacteriales</taxon>
        <taxon>Oscillospiraceae</taxon>
        <taxon>Ruminococcus</taxon>
    </lineage>
</organism>
<name>A0A315Y0C1_RUMFL</name>
<keyword evidence="1" id="KW-0812">Transmembrane</keyword>